<sequence length="578" mass="63627">MLRKNKLVLRVTLALIVILMSGSVIAYSLFVQHNLWLAKAPVGAKLVPQDTLITALVSTDSSKWRQLQRYGTPNTLAAFVRQLAQLEKNLLTDNGYDYEDDIQPWLDETVMIAYQGDSTSAPETEPEQTSPVTLPFIKLPDLIILPIDNPAHAKEIVAKTTSQKVTQFGERTYRGVQIRETQKPNSQNYSVTVLERFVVVTSNPQTMEQVIDTYKGVKSVASTPGYIEALATIDTTQAFAQVYLNLPAFTATAAANSARSLPPEQLAQRQPQQGLVTSISLESDGIRFRGMSWLKPNSQNAYPIENTSSRLPRRLPANTRLMLSGSNFAQLWNSYAQNAPSNPLIPIPPANLSAGIQTTLGVDVQEDLLPWMAGEWVIALIPATEDLLTPPENQPPPMLGAGITVMILSSDRAATEKAFQQLDQVMETRYQLTVENTQLNNQPVVRWTSPLGGITATHGWLEGNIAFLTFGAPIADAIVPQPQAPLTQTPLFQQIVPTKPSPHNGQVFIEVERLLNRDNLNLPQLPSQLDQMMQAIRAIGLTTAVEDQQNTRFNLFVKLKTILPSNPIPVPSSPIPSP</sequence>
<dbReference type="RefSeq" id="WP_006099799.1">
    <property type="nucleotide sequence ID" value="NZ_DS989845.1"/>
</dbReference>
<evidence type="ECO:0008006" key="3">
    <source>
        <dbReference type="Google" id="ProtNLM"/>
    </source>
</evidence>
<dbReference type="eggNOG" id="COG3827">
    <property type="taxonomic scope" value="Bacteria"/>
</dbReference>
<dbReference type="Pfam" id="PF11832">
    <property type="entry name" value="DUF3352"/>
    <property type="match status" value="1"/>
</dbReference>
<dbReference type="STRING" id="118168.MC7420_1844"/>
<dbReference type="HOGENOM" id="CLU_029185_0_0_3"/>
<name>B4VMQ7_9CYAN</name>
<dbReference type="EMBL" id="DS989845">
    <property type="protein sequence ID" value="EDX76841.1"/>
    <property type="molecule type" value="Genomic_DNA"/>
</dbReference>
<dbReference type="Proteomes" id="UP000003835">
    <property type="component" value="Unassembled WGS sequence"/>
</dbReference>
<evidence type="ECO:0000313" key="1">
    <source>
        <dbReference type="EMBL" id="EDX76841.1"/>
    </source>
</evidence>
<evidence type="ECO:0000313" key="2">
    <source>
        <dbReference type="Proteomes" id="UP000003835"/>
    </source>
</evidence>
<protein>
    <recommendedName>
        <fullName evidence="3">DUF3352 domain-containing protein</fullName>
    </recommendedName>
</protein>
<reference evidence="1 2" key="1">
    <citation type="submission" date="2008-07" db="EMBL/GenBank/DDBJ databases">
        <authorList>
            <person name="Tandeau de Marsac N."/>
            <person name="Ferriera S."/>
            <person name="Johnson J."/>
            <person name="Kravitz S."/>
            <person name="Beeson K."/>
            <person name="Sutton G."/>
            <person name="Rogers Y.-H."/>
            <person name="Friedman R."/>
            <person name="Frazier M."/>
            <person name="Venter J.C."/>
        </authorList>
    </citation>
    <scope>NUCLEOTIDE SEQUENCE [LARGE SCALE GENOMIC DNA]</scope>
    <source>
        <strain evidence="1 2">PCC 7420</strain>
    </source>
</reference>
<accession>B4VMQ7</accession>
<organism evidence="1 2">
    <name type="scientific">Coleofasciculus chthonoplastes PCC 7420</name>
    <dbReference type="NCBI Taxonomy" id="118168"/>
    <lineage>
        <taxon>Bacteria</taxon>
        <taxon>Bacillati</taxon>
        <taxon>Cyanobacteriota</taxon>
        <taxon>Cyanophyceae</taxon>
        <taxon>Coleofasciculales</taxon>
        <taxon>Coleofasciculaceae</taxon>
        <taxon>Coleofasciculus</taxon>
    </lineage>
</organism>
<gene>
    <name evidence="1" type="ORF">MC7420_1844</name>
</gene>
<keyword evidence="2" id="KW-1185">Reference proteome</keyword>
<proteinExistence type="predicted"/>
<dbReference type="AlphaFoldDB" id="B4VMQ7"/>
<dbReference type="OrthoDB" id="451203at2"/>
<dbReference type="InterPro" id="IPR021787">
    <property type="entry name" value="DUF3352"/>
</dbReference>